<comment type="caution">
    <text evidence="4">The sequence shown here is derived from an EMBL/GenBank/DDBJ whole genome shotgun (WGS) entry which is preliminary data.</text>
</comment>
<protein>
    <submittedName>
        <fullName evidence="4">Insulinase family protein</fullName>
    </submittedName>
</protein>
<accession>A0A421BVC1</accession>
<dbReference type="RefSeq" id="WP_121530553.1">
    <property type="nucleotide sequence ID" value="NZ_RCHI01000002.1"/>
</dbReference>
<dbReference type="AlphaFoldDB" id="A0A421BVC1"/>
<evidence type="ECO:0000256" key="1">
    <source>
        <dbReference type="SAM" id="SignalP"/>
    </source>
</evidence>
<feature type="signal peptide" evidence="1">
    <location>
        <begin position="1"/>
        <end position="28"/>
    </location>
</feature>
<evidence type="ECO:0000259" key="2">
    <source>
        <dbReference type="Pfam" id="PF00675"/>
    </source>
</evidence>
<keyword evidence="5" id="KW-1185">Reference proteome</keyword>
<feature type="domain" description="Peptidase M16 C-terminal" evidence="3">
    <location>
        <begin position="195"/>
        <end position="369"/>
    </location>
</feature>
<dbReference type="InterPro" id="IPR011765">
    <property type="entry name" value="Pept_M16_N"/>
</dbReference>
<feature type="chain" id="PRO_5019587776" evidence="1">
    <location>
        <begin position="29"/>
        <end position="441"/>
    </location>
</feature>
<evidence type="ECO:0000313" key="4">
    <source>
        <dbReference type="EMBL" id="RLL72273.1"/>
    </source>
</evidence>
<dbReference type="InterPro" id="IPR011249">
    <property type="entry name" value="Metalloenz_LuxS/M16"/>
</dbReference>
<dbReference type="InterPro" id="IPR050361">
    <property type="entry name" value="MPP/UQCRC_Complex"/>
</dbReference>
<dbReference type="InterPro" id="IPR007863">
    <property type="entry name" value="Peptidase_M16_C"/>
</dbReference>
<reference evidence="4 5" key="1">
    <citation type="submission" date="2018-10" db="EMBL/GenBank/DDBJ databases">
        <title>Rhodobacter sp . BO-81.</title>
        <authorList>
            <person name="Im W.T."/>
        </authorList>
    </citation>
    <scope>NUCLEOTIDE SEQUENCE [LARGE SCALE GENOMIC DNA]</scope>
    <source>
        <strain evidence="4 5">BO-81</strain>
    </source>
</reference>
<dbReference type="SUPFAM" id="SSF63411">
    <property type="entry name" value="LuxS/MPP-like metallohydrolase"/>
    <property type="match status" value="2"/>
</dbReference>
<dbReference type="PANTHER" id="PTHR11851">
    <property type="entry name" value="METALLOPROTEASE"/>
    <property type="match status" value="1"/>
</dbReference>
<dbReference type="Pfam" id="PF00675">
    <property type="entry name" value="Peptidase_M16"/>
    <property type="match status" value="1"/>
</dbReference>
<dbReference type="Pfam" id="PF05193">
    <property type="entry name" value="Peptidase_M16_C"/>
    <property type="match status" value="1"/>
</dbReference>
<feature type="domain" description="Peptidase M16 N-terminal" evidence="2">
    <location>
        <begin position="51"/>
        <end position="188"/>
    </location>
</feature>
<keyword evidence="1" id="KW-0732">Signal</keyword>
<dbReference type="PANTHER" id="PTHR11851:SF224">
    <property type="entry name" value="PROCESSING PROTEASE"/>
    <property type="match status" value="1"/>
</dbReference>
<gene>
    <name evidence="4" type="ORF">DYS74_02360</name>
</gene>
<organism evidence="4 5">
    <name type="scientific">Paenirhodobacter hankyongi</name>
    <dbReference type="NCBI Taxonomy" id="2294033"/>
    <lineage>
        <taxon>Bacteria</taxon>
        <taxon>Pseudomonadati</taxon>
        <taxon>Pseudomonadota</taxon>
        <taxon>Alphaproteobacteria</taxon>
        <taxon>Rhodobacterales</taxon>
        <taxon>Rhodobacter group</taxon>
        <taxon>Paenirhodobacter</taxon>
    </lineage>
</organism>
<name>A0A421BVC1_9RHOB</name>
<dbReference type="GO" id="GO:0046872">
    <property type="term" value="F:metal ion binding"/>
    <property type="evidence" value="ECO:0007669"/>
    <property type="project" value="InterPro"/>
</dbReference>
<evidence type="ECO:0000313" key="5">
    <source>
        <dbReference type="Proteomes" id="UP000279673"/>
    </source>
</evidence>
<sequence>MIRVVLSTPLRLAALTLAALLFSVPAQALDIEEVTSPGGIKAWLVEAHDIPFTALEIRFRGGASLDAEGKRGAINLMTATLEEGSADLDSQGFAAAQEALAAKFGFDVDDDTLSVSARMLSENRDKAVELLRGALADPHFDQASVDRVRGQVLSILASDAKDPNAIAGTTFRKLAWGDHPYGSSLNGTEESVKALTREDLFDAKARVMAKDRLVVAAVGDITPEALGQMLDRLLGDLPATGAPMPPKAELKLTGGITTVDWDSPQSVVMFGQKGLAMDDPDFFPAYVLNQILGAGGFSSRLMDEVREKRGLTYGIYTYLVPKDLSETWQGGFASANDKVAEAVTLVKQEWAKAATGTVSDKELEDAKTYLTGAYPLRFDGNANIADILAGMQLGHMPIDYIATRNDKVNAVTKDDIARVAKRLLDADALRFVVVGKPVGLN</sequence>
<proteinExistence type="predicted"/>
<dbReference type="Proteomes" id="UP000279673">
    <property type="component" value="Unassembled WGS sequence"/>
</dbReference>
<dbReference type="EMBL" id="RCHI01000002">
    <property type="protein sequence ID" value="RLL72273.1"/>
    <property type="molecule type" value="Genomic_DNA"/>
</dbReference>
<dbReference type="Gene3D" id="3.30.830.10">
    <property type="entry name" value="Metalloenzyme, LuxS/M16 peptidase-like"/>
    <property type="match status" value="2"/>
</dbReference>
<evidence type="ECO:0000259" key="3">
    <source>
        <dbReference type="Pfam" id="PF05193"/>
    </source>
</evidence>